<proteinExistence type="predicted"/>
<gene>
    <name evidence="1" type="ORF">GCM10010104_53390</name>
</gene>
<comment type="caution">
    <text evidence="1">The sequence shown here is derived from an EMBL/GenBank/DDBJ whole genome shotgun (WGS) entry which is preliminary data.</text>
</comment>
<organism evidence="1 2">
    <name type="scientific">Streptomyces indiaensis</name>
    <dbReference type="NCBI Taxonomy" id="284033"/>
    <lineage>
        <taxon>Bacteria</taxon>
        <taxon>Bacillati</taxon>
        <taxon>Actinomycetota</taxon>
        <taxon>Actinomycetes</taxon>
        <taxon>Kitasatosporales</taxon>
        <taxon>Streptomycetaceae</taxon>
        <taxon>Streptomyces</taxon>
    </lineage>
</organism>
<protein>
    <submittedName>
        <fullName evidence="1">Uncharacterized protein</fullName>
    </submittedName>
</protein>
<evidence type="ECO:0000313" key="2">
    <source>
        <dbReference type="Proteomes" id="UP001501474"/>
    </source>
</evidence>
<keyword evidence="2" id="KW-1185">Reference proteome</keyword>
<name>A0ABN3E7J4_9ACTN</name>
<evidence type="ECO:0000313" key="1">
    <source>
        <dbReference type="EMBL" id="GAA2250116.1"/>
    </source>
</evidence>
<dbReference type="EMBL" id="BAAART010000136">
    <property type="protein sequence ID" value="GAA2250116.1"/>
    <property type="molecule type" value="Genomic_DNA"/>
</dbReference>
<accession>A0ABN3E7J4</accession>
<sequence>MAAGNASRPLGRLTHRWTVVRCLGASRSNAGGLLPGFPGEAGVRRGAGPFAARRGYTRTAIA</sequence>
<dbReference type="Proteomes" id="UP001501474">
    <property type="component" value="Unassembled WGS sequence"/>
</dbReference>
<reference evidence="1 2" key="1">
    <citation type="journal article" date="2019" name="Int. J. Syst. Evol. Microbiol.">
        <title>The Global Catalogue of Microorganisms (GCM) 10K type strain sequencing project: providing services to taxonomists for standard genome sequencing and annotation.</title>
        <authorList>
            <consortium name="The Broad Institute Genomics Platform"/>
            <consortium name="The Broad Institute Genome Sequencing Center for Infectious Disease"/>
            <person name="Wu L."/>
            <person name="Ma J."/>
        </authorList>
    </citation>
    <scope>NUCLEOTIDE SEQUENCE [LARGE SCALE GENOMIC DNA]</scope>
    <source>
        <strain evidence="1 2">JCM 3053</strain>
    </source>
</reference>